<feature type="compositionally biased region" description="Low complexity" evidence="1">
    <location>
        <begin position="56"/>
        <end position="67"/>
    </location>
</feature>
<dbReference type="SUPFAM" id="SSF49503">
    <property type="entry name" value="Cupredoxins"/>
    <property type="match status" value="1"/>
</dbReference>
<keyword evidence="4" id="KW-1185">Reference proteome</keyword>
<organism evidence="3 4">
    <name type="scientific">Microlunatus phosphovorus (strain ATCC 700054 / DSM 10555 / JCM 9379 / NBRC 101784 / NCIMB 13414 / VKM Ac-1990 / NM-1)</name>
    <dbReference type="NCBI Taxonomy" id="1032480"/>
    <lineage>
        <taxon>Bacteria</taxon>
        <taxon>Bacillati</taxon>
        <taxon>Actinomycetota</taxon>
        <taxon>Actinomycetes</taxon>
        <taxon>Propionibacteriales</taxon>
        <taxon>Propionibacteriaceae</taxon>
        <taxon>Microlunatus</taxon>
    </lineage>
</organism>
<feature type="compositionally biased region" description="Pro residues" evidence="1">
    <location>
        <begin position="68"/>
        <end position="81"/>
    </location>
</feature>
<dbReference type="RefSeq" id="WP_013866071.1">
    <property type="nucleotide sequence ID" value="NC_015635.1"/>
</dbReference>
<keyword evidence="2" id="KW-0732">Signal</keyword>
<evidence type="ECO:0000313" key="4">
    <source>
        <dbReference type="Proteomes" id="UP000007947"/>
    </source>
</evidence>
<dbReference type="KEGG" id="mph:MLP_52450"/>
<accession>F5XIM1</accession>
<dbReference type="AlphaFoldDB" id="F5XIM1"/>
<feature type="signal peptide" evidence="2">
    <location>
        <begin position="1"/>
        <end position="27"/>
    </location>
</feature>
<evidence type="ECO:0000256" key="2">
    <source>
        <dbReference type="SAM" id="SignalP"/>
    </source>
</evidence>
<sequence>MCPAPPRRIPPSTGVALRRFSLPTAVAATAVAAVLLTGCQADSTAGSPTVPPPPATATTTAAATPDPAATPPSAPSAPSSPRPSAATARSKAASPAADATIAVTIADGKVRPNAEDVKVKQGQTVRVTIRSDVDESIHVHGYDKTAKASPGEPGEVTFTADVKGVFEIETHESAKLAAKLIVS</sequence>
<dbReference type="eggNOG" id="COG1622">
    <property type="taxonomic scope" value="Bacteria"/>
</dbReference>
<protein>
    <recommendedName>
        <fullName evidence="5">EfeO-type cupredoxin-like domain-containing protein</fullName>
    </recommendedName>
</protein>
<name>F5XIM1_MICPN</name>
<dbReference type="Proteomes" id="UP000007947">
    <property type="component" value="Chromosome"/>
</dbReference>
<gene>
    <name evidence="3" type="ordered locus">MLP_52450</name>
</gene>
<evidence type="ECO:0008006" key="5">
    <source>
        <dbReference type="Google" id="ProtNLM"/>
    </source>
</evidence>
<proteinExistence type="predicted"/>
<feature type="region of interest" description="Disordered" evidence="1">
    <location>
        <begin position="44"/>
        <end position="97"/>
    </location>
</feature>
<dbReference type="EMBL" id="AP012204">
    <property type="protein sequence ID" value="BAK38259.1"/>
    <property type="molecule type" value="Genomic_DNA"/>
</dbReference>
<evidence type="ECO:0000256" key="1">
    <source>
        <dbReference type="SAM" id="MobiDB-lite"/>
    </source>
</evidence>
<reference evidence="3 4" key="1">
    <citation type="submission" date="2011-05" db="EMBL/GenBank/DDBJ databases">
        <title>Whole genome sequence of Microlunatus phosphovorus NM-1.</title>
        <authorList>
            <person name="Hosoyama A."/>
            <person name="Sasaki K."/>
            <person name="Harada T."/>
            <person name="Igarashi R."/>
            <person name="Kawakoshi A."/>
            <person name="Sasagawa M."/>
            <person name="Fukada J."/>
            <person name="Nakamura S."/>
            <person name="Katano Y."/>
            <person name="Hanada S."/>
            <person name="Kamagata Y."/>
            <person name="Nakamura N."/>
            <person name="Yamazaki S."/>
            <person name="Fujita N."/>
        </authorList>
    </citation>
    <scope>NUCLEOTIDE SEQUENCE [LARGE SCALE GENOMIC DNA]</scope>
    <source>
        <strain evidence="4">ATCC 700054 / DSM 10555 / JCM 9379 / NBRC 101784 / NCIMB 13414 / VKM Ac-1990 / NM-1</strain>
    </source>
</reference>
<dbReference type="STRING" id="1032480.MLP_52450"/>
<dbReference type="Gene3D" id="2.60.40.420">
    <property type="entry name" value="Cupredoxins - blue copper proteins"/>
    <property type="match status" value="1"/>
</dbReference>
<dbReference type="OrthoDB" id="6717945at2"/>
<dbReference type="InterPro" id="IPR008972">
    <property type="entry name" value="Cupredoxin"/>
</dbReference>
<feature type="chain" id="PRO_5039702963" description="EfeO-type cupredoxin-like domain-containing protein" evidence="2">
    <location>
        <begin position="28"/>
        <end position="183"/>
    </location>
</feature>
<dbReference type="HOGENOM" id="CLU_126512_0_0_11"/>
<evidence type="ECO:0000313" key="3">
    <source>
        <dbReference type="EMBL" id="BAK38259.1"/>
    </source>
</evidence>
<feature type="compositionally biased region" description="Low complexity" evidence="1">
    <location>
        <begin position="82"/>
        <end position="97"/>
    </location>
</feature>